<reference evidence="1" key="1">
    <citation type="submission" date="2019-11" db="EMBL/GenBank/DDBJ databases">
        <title>Nori genome reveals adaptations in red seaweeds to the harsh intertidal environment.</title>
        <authorList>
            <person name="Wang D."/>
            <person name="Mao Y."/>
        </authorList>
    </citation>
    <scope>NUCLEOTIDE SEQUENCE</scope>
    <source>
        <tissue evidence="1">Gametophyte</tissue>
    </source>
</reference>
<comment type="caution">
    <text evidence="1">The sequence shown here is derived from an EMBL/GenBank/DDBJ whole genome shotgun (WGS) entry which is preliminary data.</text>
</comment>
<proteinExistence type="predicted"/>
<evidence type="ECO:0000313" key="2">
    <source>
        <dbReference type="Proteomes" id="UP000798662"/>
    </source>
</evidence>
<accession>A0ACC3BWR0</accession>
<protein>
    <submittedName>
        <fullName evidence="1">Uncharacterized protein</fullName>
    </submittedName>
</protein>
<keyword evidence="2" id="KW-1185">Reference proteome</keyword>
<dbReference type="EMBL" id="CM020618">
    <property type="protein sequence ID" value="KAK1862474.1"/>
    <property type="molecule type" value="Genomic_DNA"/>
</dbReference>
<dbReference type="Proteomes" id="UP000798662">
    <property type="component" value="Chromosome 1"/>
</dbReference>
<organism evidence="1 2">
    <name type="scientific">Pyropia yezoensis</name>
    <name type="common">Susabi-nori</name>
    <name type="synonym">Porphyra yezoensis</name>
    <dbReference type="NCBI Taxonomy" id="2788"/>
    <lineage>
        <taxon>Eukaryota</taxon>
        <taxon>Rhodophyta</taxon>
        <taxon>Bangiophyceae</taxon>
        <taxon>Bangiales</taxon>
        <taxon>Bangiaceae</taxon>
        <taxon>Pyropia</taxon>
    </lineage>
</organism>
<gene>
    <name evidence="1" type="ORF">I4F81_005042</name>
</gene>
<sequence>MGSGRGPTRGSHEETLALVRRLPTTLAGWVQSRPVAAVPGMRRAFKRTWAEVRGSTLLLYAVPPYSTASTADEVAADTAPDAVALIGLKDCKVKMDAARFRLKTKHPVPGDAGAGALAIGIELQLADRGMTVSWNGAISAAGTTRAIGLSDFEVLKPIGRGASGRVFLVREKNGDEDLALKVIEKESVYENDDAFRHALDERMVLELACDHPFILKMRHAFQTSKRLYIVTEFAKGGDLFDFLKKRGKPFTEQIVVRMAGEMLLALQHIHKLGVVYRDLKLENVLLDINGHVRIADFGLSKMLGKPRKSTEPGALDEGGGYGQDQDIGMTRTFCGTREMIAPEALSGAAYGLSVDVWAFGILVYETMAGRTPFYSKNRDEVYDRIESAPLRFPRHFSAEAVSLLRGLLDRNPKTRLGMGPDGLEAVKRHPFFRTVNWEELYNMVPHEDNIDVIGTLGLPDRGQRAPIKKPGPNTAAAREIADVLSAEDEAGSARSGKQNLFSRFSAGKNKVSSIAGYSFTSVPKSSDVHLSQLSGPVASSPSSVATSSARTTPRSTLSSAAPVSVGPSRPPPPSAVKPESLRDGLQAAKDARGAAAALPTERLTDQSAAGRPPPPPTPPSDVLEPPPMARVKSTRTAAGVAPPDDGRAEMDRLPSDGGRSGMPNMEDIRALAAQLARDQGTGRHGSQPYPPAGGSSKSRGGDDYGRSKGHYGGTDQATSSRSHVTVNTVPAANGLVRVTSVGPLPRQSPSPNVLYGRTSSNKYQSVPFGSPADALKKSASSRAAPSTPSSGQSRRPCPATPSPSATASQPRKDDALTPPPHLAAAAAARGETAATRAAGLAALRAHLAAEVAAAPGTPPSHGRFLAALSTDGPFLLAFLRWARFVIPVATTRLARFTAFVAAHPDWAARPSAAEVSAVFGAAALAYTPCPDSRGRTVATLAGGSLEALIDRVGLPTINRVAFWAHTALLRCPAVSIGGVVQVLALKGLGWGVLRHLRSPNGLAGYATLSNVLPLRLGGVSVVQPPPVMGLAMRLVRGVLSPKLRARVWLVGGLDQVAGVDVDCLPLEVGGGYRGAAGYTVALVMDGVAAAPWMEVQ</sequence>
<evidence type="ECO:0000313" key="1">
    <source>
        <dbReference type="EMBL" id="KAK1862474.1"/>
    </source>
</evidence>
<name>A0ACC3BWR0_PYRYE</name>